<dbReference type="SUPFAM" id="SSF88697">
    <property type="entry name" value="PUA domain-like"/>
    <property type="match status" value="1"/>
</dbReference>
<dbReference type="PIRSF" id="PIRSF015601">
    <property type="entry name" value="MTase_slr0722"/>
    <property type="match status" value="1"/>
</dbReference>
<evidence type="ECO:0000256" key="3">
    <source>
        <dbReference type="ARBA" id="ARBA00012328"/>
    </source>
</evidence>
<reference evidence="15 16" key="1">
    <citation type="journal article" date="2015" name="Int. J. Syst. Evol. Microbiol.">
        <title>Micromonospora costi sp. nov., isolated from a leaf of Costus speciosus.</title>
        <authorList>
            <person name="Thawai C."/>
        </authorList>
    </citation>
    <scope>NUCLEOTIDE SEQUENCE [LARGE SCALE GENOMIC DNA]</scope>
    <source>
        <strain evidence="15 16">CS1-12</strain>
    </source>
</reference>
<evidence type="ECO:0000259" key="14">
    <source>
        <dbReference type="Pfam" id="PF20260"/>
    </source>
</evidence>
<keyword evidence="6 12" id="KW-0698">rRNA processing</keyword>
<dbReference type="GO" id="GO:0070042">
    <property type="term" value="F:rRNA (uridine-N3-)-methyltransferase activity"/>
    <property type="evidence" value="ECO:0007669"/>
    <property type="project" value="TreeGrafter"/>
</dbReference>
<dbReference type="GO" id="GO:0070475">
    <property type="term" value="P:rRNA base methylation"/>
    <property type="evidence" value="ECO:0007669"/>
    <property type="project" value="TreeGrafter"/>
</dbReference>
<dbReference type="Pfam" id="PF20260">
    <property type="entry name" value="PUA_4"/>
    <property type="match status" value="1"/>
</dbReference>
<dbReference type="PANTHER" id="PTHR30027:SF3">
    <property type="entry name" value="16S RRNA (URACIL(1498)-N(3))-METHYLTRANSFERASE"/>
    <property type="match status" value="1"/>
</dbReference>
<dbReference type="InterPro" id="IPR046886">
    <property type="entry name" value="RsmE_MTase_dom"/>
</dbReference>
<sequence length="244" mass="25422">MSAPLFLVESLPVGDSFTLGGPEGHHAATVQRLRVGEELLLADGRGGTAAAVVTAVGRGSLDLALTSRGYVDAPVPRLVVVQGIAKGDRGELAVQAMTEVGVDEIVPWAASRSVAQWRGERGVRAREKWASTAREAAKQARRPWLPVLAGSPDESTDRVARRIAGATAAFVLHEEATDRLTTVDLPDTGEIVLVVGPEGGIAPAELDAFSAAGARPVRLGDSVLRTSTAGVAALAVLSTRLSRW</sequence>
<dbReference type="InterPro" id="IPR029028">
    <property type="entry name" value="Alpha/beta_knot_MTases"/>
</dbReference>
<organism evidence="15 16">
    <name type="scientific">Micromonospora costi</name>
    <dbReference type="NCBI Taxonomy" id="1530042"/>
    <lineage>
        <taxon>Bacteria</taxon>
        <taxon>Bacillati</taxon>
        <taxon>Actinomycetota</taxon>
        <taxon>Actinomycetes</taxon>
        <taxon>Micromonosporales</taxon>
        <taxon>Micromonosporaceae</taxon>
        <taxon>Micromonospora</taxon>
    </lineage>
</organism>
<dbReference type="InterPro" id="IPR046887">
    <property type="entry name" value="RsmE_PUA-like"/>
</dbReference>
<dbReference type="InterPro" id="IPR029026">
    <property type="entry name" value="tRNA_m1G_MTases_N"/>
</dbReference>
<dbReference type="Gene3D" id="3.40.1280.10">
    <property type="match status" value="1"/>
</dbReference>
<keyword evidence="7 12" id="KW-0489">Methyltransferase</keyword>
<name>A0A3A9ZP02_9ACTN</name>
<comment type="catalytic activity">
    <reaction evidence="11 12">
        <text>uridine(1498) in 16S rRNA + S-adenosyl-L-methionine = N(3)-methyluridine(1498) in 16S rRNA + S-adenosyl-L-homocysteine + H(+)</text>
        <dbReference type="Rhea" id="RHEA:42920"/>
        <dbReference type="Rhea" id="RHEA-COMP:10283"/>
        <dbReference type="Rhea" id="RHEA-COMP:10284"/>
        <dbReference type="ChEBI" id="CHEBI:15378"/>
        <dbReference type="ChEBI" id="CHEBI:57856"/>
        <dbReference type="ChEBI" id="CHEBI:59789"/>
        <dbReference type="ChEBI" id="CHEBI:65315"/>
        <dbReference type="ChEBI" id="CHEBI:74502"/>
        <dbReference type="EC" id="2.1.1.193"/>
    </reaction>
</comment>
<evidence type="ECO:0000256" key="10">
    <source>
        <dbReference type="ARBA" id="ARBA00025699"/>
    </source>
</evidence>
<dbReference type="NCBIfam" id="TIGR00046">
    <property type="entry name" value="RsmE family RNA methyltransferase"/>
    <property type="match status" value="1"/>
</dbReference>
<feature type="domain" description="Ribosomal RNA small subunit methyltransferase E PUA-like" evidence="14">
    <location>
        <begin position="19"/>
        <end position="63"/>
    </location>
</feature>
<dbReference type="PANTHER" id="PTHR30027">
    <property type="entry name" value="RIBOSOMAL RNA SMALL SUBUNIT METHYLTRANSFERASE E"/>
    <property type="match status" value="1"/>
</dbReference>
<dbReference type="CDD" id="cd18084">
    <property type="entry name" value="RsmE-like"/>
    <property type="match status" value="1"/>
</dbReference>
<dbReference type="GO" id="GO:0005737">
    <property type="term" value="C:cytoplasm"/>
    <property type="evidence" value="ECO:0007669"/>
    <property type="project" value="UniProtKB-SubCell"/>
</dbReference>
<evidence type="ECO:0000256" key="4">
    <source>
        <dbReference type="ARBA" id="ARBA00013673"/>
    </source>
</evidence>
<evidence type="ECO:0000256" key="11">
    <source>
        <dbReference type="ARBA" id="ARBA00047944"/>
    </source>
</evidence>
<evidence type="ECO:0000256" key="8">
    <source>
        <dbReference type="ARBA" id="ARBA00022679"/>
    </source>
</evidence>
<evidence type="ECO:0000256" key="5">
    <source>
        <dbReference type="ARBA" id="ARBA00022490"/>
    </source>
</evidence>
<dbReference type="NCBIfam" id="NF008693">
    <property type="entry name" value="PRK11713.2-3"/>
    <property type="match status" value="1"/>
</dbReference>
<comment type="subcellular location">
    <subcellularLocation>
        <location evidence="1 12">Cytoplasm</location>
    </subcellularLocation>
</comment>
<evidence type="ECO:0000256" key="9">
    <source>
        <dbReference type="ARBA" id="ARBA00022691"/>
    </source>
</evidence>
<dbReference type="EC" id="2.1.1.193" evidence="3 12"/>
<evidence type="ECO:0000256" key="1">
    <source>
        <dbReference type="ARBA" id="ARBA00004496"/>
    </source>
</evidence>
<dbReference type="InterPro" id="IPR015947">
    <property type="entry name" value="PUA-like_sf"/>
</dbReference>
<dbReference type="FunFam" id="3.40.1280.10:FF:000023">
    <property type="entry name" value="Ribosomal RNA small subunit methyltransferase E"/>
    <property type="match status" value="1"/>
</dbReference>
<dbReference type="OrthoDB" id="9808126at2"/>
<dbReference type="Proteomes" id="UP000279968">
    <property type="component" value="Unassembled WGS sequence"/>
</dbReference>
<dbReference type="AlphaFoldDB" id="A0A3A9ZP02"/>
<protein>
    <recommendedName>
        <fullName evidence="4 12">Ribosomal RNA small subunit methyltransferase E</fullName>
        <ecNumber evidence="3 12">2.1.1.193</ecNumber>
    </recommendedName>
</protein>
<evidence type="ECO:0000256" key="2">
    <source>
        <dbReference type="ARBA" id="ARBA00005528"/>
    </source>
</evidence>
<accession>A0A3A9ZP02</accession>
<dbReference type="SUPFAM" id="SSF75217">
    <property type="entry name" value="alpha/beta knot"/>
    <property type="match status" value="1"/>
</dbReference>
<comment type="similarity">
    <text evidence="2 12">Belongs to the RNA methyltransferase RsmE family.</text>
</comment>
<dbReference type="EMBL" id="RBAN01000010">
    <property type="protein sequence ID" value="RKN49942.1"/>
    <property type="molecule type" value="Genomic_DNA"/>
</dbReference>
<dbReference type="Gene3D" id="2.40.240.20">
    <property type="entry name" value="Hypothetical PUA domain-like, domain 1"/>
    <property type="match status" value="1"/>
</dbReference>
<proteinExistence type="inferred from homology"/>
<dbReference type="RefSeq" id="WP_120783309.1">
    <property type="nucleotide sequence ID" value="NZ_JBHLUP010000007.1"/>
</dbReference>
<gene>
    <name evidence="15" type="ORF">D7193_31490</name>
</gene>
<dbReference type="Pfam" id="PF04452">
    <property type="entry name" value="Methyltrans_RNA"/>
    <property type="match status" value="1"/>
</dbReference>
<evidence type="ECO:0000256" key="6">
    <source>
        <dbReference type="ARBA" id="ARBA00022552"/>
    </source>
</evidence>
<evidence type="ECO:0000313" key="16">
    <source>
        <dbReference type="Proteomes" id="UP000279968"/>
    </source>
</evidence>
<comment type="caution">
    <text evidence="15">The sequence shown here is derived from an EMBL/GenBank/DDBJ whole genome shotgun (WGS) entry which is preliminary data.</text>
</comment>
<feature type="domain" description="Ribosomal RNA small subunit methyltransferase E methyltransferase" evidence="13">
    <location>
        <begin position="75"/>
        <end position="237"/>
    </location>
</feature>
<keyword evidence="8 12" id="KW-0808">Transferase</keyword>
<comment type="function">
    <text evidence="10 12">Specifically methylates the N3 position of the uracil ring of uridine 1498 (m3U1498) in 16S rRNA. Acts on the fully assembled 30S ribosomal subunit.</text>
</comment>
<evidence type="ECO:0000256" key="7">
    <source>
        <dbReference type="ARBA" id="ARBA00022603"/>
    </source>
</evidence>
<keyword evidence="5 12" id="KW-0963">Cytoplasm</keyword>
<dbReference type="InterPro" id="IPR006700">
    <property type="entry name" value="RsmE"/>
</dbReference>
<evidence type="ECO:0000259" key="13">
    <source>
        <dbReference type="Pfam" id="PF04452"/>
    </source>
</evidence>
<keyword evidence="16" id="KW-1185">Reference proteome</keyword>
<evidence type="ECO:0000313" key="15">
    <source>
        <dbReference type="EMBL" id="RKN49942.1"/>
    </source>
</evidence>
<keyword evidence="9 12" id="KW-0949">S-adenosyl-L-methionine</keyword>
<evidence type="ECO:0000256" key="12">
    <source>
        <dbReference type="PIRNR" id="PIRNR015601"/>
    </source>
</evidence>